<dbReference type="AlphaFoldDB" id="A0A2W4VX55"/>
<reference evidence="2 3" key="2">
    <citation type="submission" date="2018-06" db="EMBL/GenBank/DDBJ databases">
        <title>Metagenomic assembly of (sub)arctic Cyanobacteria and their associated microbiome from non-axenic cultures.</title>
        <authorList>
            <person name="Baurain D."/>
        </authorList>
    </citation>
    <scope>NUCLEOTIDE SEQUENCE [LARGE SCALE GENOMIC DNA]</scope>
    <source>
        <strain evidence="2">ULC041bin1</strain>
    </source>
</reference>
<dbReference type="Gene3D" id="2.40.50.140">
    <property type="entry name" value="Nucleic acid-binding proteins"/>
    <property type="match status" value="1"/>
</dbReference>
<reference evidence="3" key="1">
    <citation type="submission" date="2018-04" db="EMBL/GenBank/DDBJ databases">
        <authorList>
            <person name="Cornet L."/>
        </authorList>
    </citation>
    <scope>NUCLEOTIDE SEQUENCE [LARGE SCALE GENOMIC DNA]</scope>
</reference>
<dbReference type="EMBL" id="QBMN01000132">
    <property type="protein sequence ID" value="PZO36926.1"/>
    <property type="molecule type" value="Genomic_DNA"/>
</dbReference>
<dbReference type="Proteomes" id="UP000249081">
    <property type="component" value="Unassembled WGS sequence"/>
</dbReference>
<accession>A0A2W4VX55</accession>
<proteinExistence type="predicted"/>
<feature type="domain" description="NfeD-like C-terminal" evidence="1">
    <location>
        <begin position="18"/>
        <end position="70"/>
    </location>
</feature>
<comment type="caution">
    <text evidence="2">The sequence shown here is derived from an EMBL/GenBank/DDBJ whole genome shotgun (WGS) entry which is preliminary data.</text>
</comment>
<dbReference type="InterPro" id="IPR002810">
    <property type="entry name" value="NfeD-like_C"/>
</dbReference>
<evidence type="ECO:0000313" key="2">
    <source>
        <dbReference type="EMBL" id="PZO36926.1"/>
    </source>
</evidence>
<evidence type="ECO:0000313" key="3">
    <source>
        <dbReference type="Proteomes" id="UP000249081"/>
    </source>
</evidence>
<sequence length="75" mass="8142">MQILESSQAELFEHTLDGVVESAIAGHLPGQVKIMNVTWAARLCVPDPRYVLPAGTPVSIVGRRGNTLLVLPYFP</sequence>
<evidence type="ECO:0000259" key="1">
    <source>
        <dbReference type="Pfam" id="PF01957"/>
    </source>
</evidence>
<name>A0A2W4VX55_9CYAN</name>
<dbReference type="Pfam" id="PF01957">
    <property type="entry name" value="NfeD"/>
    <property type="match status" value="1"/>
</dbReference>
<dbReference type="InterPro" id="IPR012340">
    <property type="entry name" value="NA-bd_OB-fold"/>
</dbReference>
<gene>
    <name evidence="2" type="ORF">DCF17_16675</name>
</gene>
<organism evidence="2 3">
    <name type="scientific">Shackletoniella antarctica</name>
    <dbReference type="NCBI Taxonomy" id="268115"/>
    <lineage>
        <taxon>Bacteria</taxon>
        <taxon>Bacillati</taxon>
        <taxon>Cyanobacteriota</taxon>
        <taxon>Cyanophyceae</taxon>
        <taxon>Oculatellales</taxon>
        <taxon>Oculatellaceae</taxon>
        <taxon>Shackletoniella</taxon>
    </lineage>
</organism>
<protein>
    <recommendedName>
        <fullName evidence="1">NfeD-like C-terminal domain-containing protein</fullName>
    </recommendedName>
</protein>